<dbReference type="Gene3D" id="3.40.630.30">
    <property type="match status" value="1"/>
</dbReference>
<evidence type="ECO:0000259" key="3">
    <source>
        <dbReference type="PROSITE" id="PS51186"/>
    </source>
</evidence>
<dbReference type="PANTHER" id="PTHR43877">
    <property type="entry name" value="AMINOALKYLPHOSPHONATE N-ACETYLTRANSFERASE-RELATED-RELATED"/>
    <property type="match status" value="1"/>
</dbReference>
<accession>A0A7W8GD68</accession>
<feature type="domain" description="N-acetyltransferase" evidence="3">
    <location>
        <begin position="182"/>
        <end position="322"/>
    </location>
</feature>
<dbReference type="EMBL" id="JACHFN010000002">
    <property type="protein sequence ID" value="MBB5233338.1"/>
    <property type="molecule type" value="Genomic_DNA"/>
</dbReference>
<proteinExistence type="predicted"/>
<dbReference type="Proteomes" id="UP000525389">
    <property type="component" value="Unassembled WGS sequence"/>
</dbReference>
<comment type="caution">
    <text evidence="4">The sequence shown here is derived from an EMBL/GenBank/DDBJ whole genome shotgun (WGS) entry which is preliminary data.</text>
</comment>
<keyword evidence="2" id="KW-0012">Acyltransferase</keyword>
<dbReference type="InterPro" id="IPR000182">
    <property type="entry name" value="GNAT_dom"/>
</dbReference>
<evidence type="ECO:0000313" key="4">
    <source>
        <dbReference type="EMBL" id="MBB5233338.1"/>
    </source>
</evidence>
<keyword evidence="1 4" id="KW-0808">Transferase</keyword>
<dbReference type="GO" id="GO:0016747">
    <property type="term" value="F:acyltransferase activity, transferring groups other than amino-acyl groups"/>
    <property type="evidence" value="ECO:0007669"/>
    <property type="project" value="InterPro"/>
</dbReference>
<keyword evidence="5" id="KW-1185">Reference proteome</keyword>
<dbReference type="Pfam" id="PF00583">
    <property type="entry name" value="Acetyltransf_1"/>
    <property type="match status" value="1"/>
</dbReference>
<dbReference type="InterPro" id="IPR050832">
    <property type="entry name" value="Bact_Acetyltransf"/>
</dbReference>
<evidence type="ECO:0000313" key="5">
    <source>
        <dbReference type="Proteomes" id="UP000525389"/>
    </source>
</evidence>
<dbReference type="InterPro" id="IPR016181">
    <property type="entry name" value="Acyl_CoA_acyltransferase"/>
</dbReference>
<name>A0A7W8GD68_9DEIO</name>
<gene>
    <name evidence="4" type="ORF">HNQ09_000755</name>
</gene>
<organism evidence="4 5">
    <name type="scientific">Deinococcus budaensis</name>
    <dbReference type="NCBI Taxonomy" id="1665626"/>
    <lineage>
        <taxon>Bacteria</taxon>
        <taxon>Thermotogati</taxon>
        <taxon>Deinococcota</taxon>
        <taxon>Deinococci</taxon>
        <taxon>Deinococcales</taxon>
        <taxon>Deinococcaceae</taxon>
        <taxon>Deinococcus</taxon>
    </lineage>
</organism>
<reference evidence="4 5" key="1">
    <citation type="submission" date="2020-08" db="EMBL/GenBank/DDBJ databases">
        <title>Genomic Encyclopedia of Type Strains, Phase IV (KMG-IV): sequencing the most valuable type-strain genomes for metagenomic binning, comparative biology and taxonomic classification.</title>
        <authorList>
            <person name="Goeker M."/>
        </authorList>
    </citation>
    <scope>NUCLEOTIDE SEQUENCE [LARGE SCALE GENOMIC DNA]</scope>
    <source>
        <strain evidence="4 5">DSM 101791</strain>
    </source>
</reference>
<dbReference type="RefSeq" id="WP_246363113.1">
    <property type="nucleotide sequence ID" value="NZ_JACHFN010000002.1"/>
</dbReference>
<protein>
    <submittedName>
        <fullName evidence="4">GNAT superfamily N-acetyltransferase</fullName>
    </submittedName>
</protein>
<evidence type="ECO:0000256" key="1">
    <source>
        <dbReference type="ARBA" id="ARBA00022679"/>
    </source>
</evidence>
<dbReference type="SUPFAM" id="SSF55729">
    <property type="entry name" value="Acyl-CoA N-acyltransferases (Nat)"/>
    <property type="match status" value="1"/>
</dbReference>
<sequence>MERAAPPAQLTFQPADAEGFAAAVNASAPDAPVSAADLHRLDAARVPGEHHTRRLAWEGGEIVGALETELPRMDSFEGWLQLVVHPVRPEDAVREALWAEALATVTAAGAQTAVTRVKEDTPDLPFLLARGWQEHDRMWPSTLDLRTLDFAAFADEEARAREAGFRLLPLTELGPWDEAQQRRYYELTIALLADVPSTRRIEPWPFEVWQRRFGNGIEREGLFVAVTPNGEWVGTSQLAQPLPARPGSLHNGLTGVLPAWRGHGLGLALKLAAARAALARGYTYSRTSNHTGNRPMLAINERLGFVREAATVTLVRNVDRRS</sequence>
<dbReference type="PROSITE" id="PS51186">
    <property type="entry name" value="GNAT"/>
    <property type="match status" value="1"/>
</dbReference>
<dbReference type="AlphaFoldDB" id="A0A7W8GD68"/>
<evidence type="ECO:0000256" key="2">
    <source>
        <dbReference type="ARBA" id="ARBA00023315"/>
    </source>
</evidence>